<accession>A0A8C1APL9</accession>
<reference evidence="3" key="2">
    <citation type="submission" date="2025-09" db="UniProtKB">
        <authorList>
            <consortium name="Ensembl"/>
        </authorList>
    </citation>
    <scope>IDENTIFICATION</scope>
</reference>
<keyword evidence="4" id="KW-1185">Reference proteome</keyword>
<reference evidence="3" key="1">
    <citation type="submission" date="2025-08" db="UniProtKB">
        <authorList>
            <consortium name="Ensembl"/>
        </authorList>
    </citation>
    <scope>IDENTIFICATION</scope>
</reference>
<evidence type="ECO:0000256" key="1">
    <source>
        <dbReference type="SAM" id="Coils"/>
    </source>
</evidence>
<dbReference type="GO" id="GO:0034451">
    <property type="term" value="C:centriolar satellite"/>
    <property type="evidence" value="ECO:0007669"/>
    <property type="project" value="TreeGrafter"/>
</dbReference>
<feature type="region of interest" description="Disordered" evidence="2">
    <location>
        <begin position="1"/>
        <end position="40"/>
    </location>
</feature>
<dbReference type="AlphaFoldDB" id="A0A8C1APL9"/>
<feature type="compositionally biased region" description="Low complexity" evidence="2">
    <location>
        <begin position="7"/>
        <end position="33"/>
    </location>
</feature>
<dbReference type="InterPro" id="IPR029343">
    <property type="entry name" value="CCDC14"/>
</dbReference>
<organism evidence="3 4">
    <name type="scientific">Cyprinus carpio carpio</name>
    <dbReference type="NCBI Taxonomy" id="630221"/>
    <lineage>
        <taxon>Eukaryota</taxon>
        <taxon>Metazoa</taxon>
        <taxon>Chordata</taxon>
        <taxon>Craniata</taxon>
        <taxon>Vertebrata</taxon>
        <taxon>Euteleostomi</taxon>
        <taxon>Actinopterygii</taxon>
        <taxon>Neopterygii</taxon>
        <taxon>Teleostei</taxon>
        <taxon>Ostariophysi</taxon>
        <taxon>Cypriniformes</taxon>
        <taxon>Cyprinidae</taxon>
        <taxon>Cyprininae</taxon>
        <taxon>Cyprinus</taxon>
    </lineage>
</organism>
<dbReference type="GeneTree" id="ENSGT00390000017916"/>
<feature type="coiled-coil region" evidence="1">
    <location>
        <begin position="157"/>
        <end position="238"/>
    </location>
</feature>
<dbReference type="Ensembl" id="ENSCCRT00000023200.2">
    <property type="protein sequence ID" value="ENSCCRP00000021379.1"/>
    <property type="gene ID" value="ENSCCRG00000011689.2"/>
</dbReference>
<dbReference type="Proteomes" id="UP001108240">
    <property type="component" value="Unplaced"/>
</dbReference>
<protein>
    <submittedName>
        <fullName evidence="3">Coiled-coil domain containing 14</fullName>
    </submittedName>
</protein>
<evidence type="ECO:0000256" key="2">
    <source>
        <dbReference type="SAM" id="MobiDB-lite"/>
    </source>
</evidence>
<dbReference type="Pfam" id="PF15254">
    <property type="entry name" value="CCDC14"/>
    <property type="match status" value="2"/>
</dbReference>
<name>A0A8C1APL9_CYPCA</name>
<evidence type="ECO:0000313" key="3">
    <source>
        <dbReference type="Ensembl" id="ENSCCRP00000021379.1"/>
    </source>
</evidence>
<dbReference type="PANTHER" id="PTHR22367">
    <property type="entry name" value="COILED-COIL DOMAIN-CONTAINING PROTEIN 14"/>
    <property type="match status" value="1"/>
</dbReference>
<dbReference type="GO" id="GO:0071539">
    <property type="term" value="P:protein localization to centrosome"/>
    <property type="evidence" value="ECO:0007669"/>
    <property type="project" value="TreeGrafter"/>
</dbReference>
<sequence>MFTPLASSTGSSTCPSSAVLTTQVPNQPQVSQPQPDPNGPVLIICNDQEQEICSKESGTNAEDDIKDGMDTTPVRDISCETSNEKLTVLNHNAKPTSPEKTTQKVMTVKYLLGELKTLVANQDSDAVRLISEVEQSISLLPVMVGSTNIQAEIALALQPLRSENVQLRRRLRILNQQLSERERAERRNRPEACDMEVVVLQSLNLTLQTQLNESRRELDDLQQENMRLQKAMEDKDGDLKHHKDVCELENSRIRLEVSAALAEMQSCQSKLGKYETEKLELTLSLKYMGHAFEKLDVQDVKNDGRDYDSDHHGMALHLNQKNKGLNNQLVESQHARQCLRMGVQTASTGHPSVTENTFSSCDIKSLASDWSINSWSTFNTQDEQNFRDGLTALDASIESLQKTLRVDLKK</sequence>
<evidence type="ECO:0000313" key="4">
    <source>
        <dbReference type="Proteomes" id="UP001108240"/>
    </source>
</evidence>
<dbReference type="PANTHER" id="PTHR22367:SF2">
    <property type="entry name" value="COILED-COIL DOMAIN-CONTAINING PROTEIN 14"/>
    <property type="match status" value="1"/>
</dbReference>
<proteinExistence type="predicted"/>
<keyword evidence="1" id="KW-0175">Coiled coil</keyword>